<reference evidence="1 2" key="1">
    <citation type="submission" date="2014-02" db="EMBL/GenBank/DDBJ databases">
        <title>Single nucleus genome sequencing reveals high similarity among nuclei of an endomycorrhizal fungus.</title>
        <authorList>
            <person name="Lin K."/>
            <person name="Geurts R."/>
            <person name="Zhang Z."/>
            <person name="Limpens E."/>
            <person name="Saunders D.G."/>
            <person name="Mu D."/>
            <person name="Pang E."/>
            <person name="Cao H."/>
            <person name="Cha H."/>
            <person name="Lin T."/>
            <person name="Zhou Q."/>
            <person name="Shang Y."/>
            <person name="Li Y."/>
            <person name="Ivanov S."/>
            <person name="Sharma T."/>
            <person name="Velzen R.V."/>
            <person name="Ruijter N.D."/>
            <person name="Aanen D.K."/>
            <person name="Win J."/>
            <person name="Kamoun S."/>
            <person name="Bisseling T."/>
            <person name="Huang S."/>
        </authorList>
    </citation>
    <scope>NUCLEOTIDE SEQUENCE [LARGE SCALE GENOMIC DNA]</scope>
    <source>
        <strain evidence="2">DAOM197198w</strain>
    </source>
</reference>
<dbReference type="HOGENOM" id="CLU_2334750_0_0_1"/>
<evidence type="ECO:0000313" key="1">
    <source>
        <dbReference type="EMBL" id="EXX74513.1"/>
    </source>
</evidence>
<protein>
    <submittedName>
        <fullName evidence="1">Uncharacterized protein</fullName>
    </submittedName>
</protein>
<evidence type="ECO:0000313" key="2">
    <source>
        <dbReference type="Proteomes" id="UP000022910"/>
    </source>
</evidence>
<dbReference type="STRING" id="1432141.A0A015N5Q3"/>
<dbReference type="Proteomes" id="UP000022910">
    <property type="component" value="Unassembled WGS sequence"/>
</dbReference>
<comment type="caution">
    <text evidence="1">The sequence shown here is derived from an EMBL/GenBank/DDBJ whole genome shotgun (WGS) entry which is preliminary data.</text>
</comment>
<proteinExistence type="predicted"/>
<dbReference type="AlphaFoldDB" id="A0A015N5Q3"/>
<keyword evidence="2" id="KW-1185">Reference proteome</keyword>
<gene>
    <name evidence="1" type="ORF">RirG_050400</name>
</gene>
<organism evidence="1 2">
    <name type="scientific">Rhizophagus irregularis (strain DAOM 197198w)</name>
    <name type="common">Glomus intraradices</name>
    <dbReference type="NCBI Taxonomy" id="1432141"/>
    <lineage>
        <taxon>Eukaryota</taxon>
        <taxon>Fungi</taxon>
        <taxon>Fungi incertae sedis</taxon>
        <taxon>Mucoromycota</taxon>
        <taxon>Glomeromycotina</taxon>
        <taxon>Glomeromycetes</taxon>
        <taxon>Glomerales</taxon>
        <taxon>Glomeraceae</taxon>
        <taxon>Rhizophagus</taxon>
    </lineage>
</organism>
<dbReference type="EMBL" id="JEMT01012848">
    <property type="protein sequence ID" value="EXX74513.1"/>
    <property type="molecule type" value="Genomic_DNA"/>
</dbReference>
<sequence length="98" mass="11547">MEYGAPSTLDRFTLQQDIHQQQFNLQQKLGHMNLSTAPPAKTIMQQMLRRPSTLSQILQSNDDDYRKDRQQIDQINIKRPRFDDRREDVGASLVFKPF</sequence>
<name>A0A015N5Q3_RHIIW</name>
<accession>A0A015N5Q3</accession>